<feature type="compositionally biased region" description="Low complexity" evidence="3">
    <location>
        <begin position="565"/>
        <end position="574"/>
    </location>
</feature>
<dbReference type="VEuPathDB" id="CryptoDB:Vbra_17274"/>
<dbReference type="OrthoDB" id="435980at2759"/>
<feature type="compositionally biased region" description="Basic and acidic residues" evidence="3">
    <location>
        <begin position="760"/>
        <end position="770"/>
    </location>
</feature>
<dbReference type="Pfam" id="PF14295">
    <property type="entry name" value="PAN_4"/>
    <property type="match status" value="3"/>
</dbReference>
<keyword evidence="4" id="KW-0472">Membrane</keyword>
<feature type="compositionally biased region" description="Low complexity" evidence="3">
    <location>
        <begin position="775"/>
        <end position="787"/>
    </location>
</feature>
<feature type="region of interest" description="Disordered" evidence="3">
    <location>
        <begin position="750"/>
        <end position="797"/>
    </location>
</feature>
<protein>
    <recommendedName>
        <fullName evidence="6">Apple domain-containing protein</fullName>
    </recommendedName>
</protein>
<evidence type="ECO:0000256" key="2">
    <source>
        <dbReference type="ARBA" id="ARBA00023157"/>
    </source>
</evidence>
<evidence type="ECO:0000259" key="6">
    <source>
        <dbReference type="SMART" id="SM00223"/>
    </source>
</evidence>
<feature type="region of interest" description="Disordered" evidence="3">
    <location>
        <begin position="557"/>
        <end position="634"/>
    </location>
</feature>
<dbReference type="SUPFAM" id="SSF57414">
    <property type="entry name" value="Hairpin loop containing domain-like"/>
    <property type="match status" value="2"/>
</dbReference>
<keyword evidence="2" id="KW-1015">Disulfide bond</keyword>
<dbReference type="Gene3D" id="3.50.4.10">
    <property type="entry name" value="Hepatocyte Growth Factor"/>
    <property type="match status" value="3"/>
</dbReference>
<dbReference type="InParanoid" id="A0A0G4GA99"/>
<feature type="transmembrane region" description="Helical" evidence="4">
    <location>
        <begin position="470"/>
        <end position="492"/>
    </location>
</feature>
<proteinExistence type="predicted"/>
<feature type="chain" id="PRO_5005189722" description="Apple domain-containing protein" evidence="5">
    <location>
        <begin position="27"/>
        <end position="924"/>
    </location>
</feature>
<dbReference type="GO" id="GO:0006508">
    <property type="term" value="P:proteolysis"/>
    <property type="evidence" value="ECO:0007669"/>
    <property type="project" value="InterPro"/>
</dbReference>
<dbReference type="EMBL" id="CDMY01000604">
    <property type="protein sequence ID" value="CEM25872.1"/>
    <property type="molecule type" value="Genomic_DNA"/>
</dbReference>
<evidence type="ECO:0000313" key="8">
    <source>
        <dbReference type="Proteomes" id="UP000041254"/>
    </source>
</evidence>
<reference evidence="7 8" key="1">
    <citation type="submission" date="2014-11" db="EMBL/GenBank/DDBJ databases">
        <authorList>
            <person name="Zhu J."/>
            <person name="Qi W."/>
            <person name="Song R."/>
        </authorList>
    </citation>
    <scope>NUCLEOTIDE SEQUENCE [LARGE SCALE GENOMIC DNA]</scope>
</reference>
<dbReference type="InterPro" id="IPR000177">
    <property type="entry name" value="Apple"/>
</dbReference>
<keyword evidence="8" id="KW-1185">Reference proteome</keyword>
<feature type="domain" description="Apple" evidence="6">
    <location>
        <begin position="43"/>
        <end position="124"/>
    </location>
</feature>
<evidence type="ECO:0000256" key="3">
    <source>
        <dbReference type="SAM" id="MobiDB-lite"/>
    </source>
</evidence>
<dbReference type="GO" id="GO:0005576">
    <property type="term" value="C:extracellular region"/>
    <property type="evidence" value="ECO:0007669"/>
    <property type="project" value="InterPro"/>
</dbReference>
<sequence>MPISVKRLGASAIVLTIAISSHLAMGVPPDAPLVQLAQANASCFEWDVEYEGHDLPDTFRSLGHMVGRPFDCQRGCAADAQCQGWTYKRREGGCFYKSSDVGRTSRPPLDDDENNWVVSGAKHSRDCEHRGIDKDPNGFAGGHKWPCYEYNVAYLFSCGSARSHYRHGTENVIIQECHRMCYEVPGCRGFSWRDAFPRDGKIKRGVCFLCGKTETKICQPGAVSGWVEGRDCGAVPGTSFPPAPLPPFDQDGLHLRPADASLYHDLPTDPDAWGLGKNGTSEEISFHRGDLGVPSFLTGKLHYAVRTNEYAVDPPNCGCYHLGLTPDPNTSTVLQSLPLLVFPPEHCQKLCQMNPRCEAFSSVNYKCVLWSHMGGWAFDQVEPISVSGPKWCLSHLISRGYVCDVDHFRARFTSLSLLVLRIPNTQMAYGQACQAKIDGAPLVILLTVCLVVLVATAGAVHTRKRNGRTVVWRVVTAVLAALGCILHVVFVASLYQSSNSGGVLFWLGCSHYLFNVLFNAVCVVLYNLQWVSRHPFYRTWYDGGLSRSRLTGLPSASKITKTSEQDAQQQQQQEEQQHEDDGDRPIRLTFRRAATFHGHPVPPRRDRDRGRGRQADSAQKDTATEASRQEHWCVDTSGVPDTDNMSAYWPSIPVSQLSSGTRLPPFNHPQAPVACSSFLEPPIPLSQLSSDTVFPPFQHPQAPQLADSSIARSGSSGSFSDYNRTFVSADESVFTGNQVPPRLSESSPCFLSQPYGEGESGEKAPQREPDLENCTATTGATASRGAGLSNKRSHTDDLDDEMPFGGGGLGLVIMLFCSFFAIGVLHLCWSHLVKAPFFAIPVKAEAFGSLELLSLVGTVPILAIQLLTVFLSGGTGWFADSVPQVTLAAMLLSSVNTGGLLVRRVRGRCGKGRRRERQLNRGHL</sequence>
<evidence type="ECO:0000256" key="1">
    <source>
        <dbReference type="ARBA" id="ARBA00022737"/>
    </source>
</evidence>
<accession>A0A0G4GA99</accession>
<gene>
    <name evidence="7" type="ORF">Vbra_17274</name>
</gene>
<dbReference type="AlphaFoldDB" id="A0A0G4GA99"/>
<dbReference type="PhylomeDB" id="A0A0G4GA99"/>
<feature type="signal peptide" evidence="5">
    <location>
        <begin position="1"/>
        <end position="26"/>
    </location>
</feature>
<evidence type="ECO:0000313" key="7">
    <source>
        <dbReference type="EMBL" id="CEM25872.1"/>
    </source>
</evidence>
<keyword evidence="5" id="KW-0732">Signal</keyword>
<organism evidence="7 8">
    <name type="scientific">Vitrella brassicaformis (strain CCMP3155)</name>
    <dbReference type="NCBI Taxonomy" id="1169540"/>
    <lineage>
        <taxon>Eukaryota</taxon>
        <taxon>Sar</taxon>
        <taxon>Alveolata</taxon>
        <taxon>Colpodellida</taxon>
        <taxon>Vitrellaceae</taxon>
        <taxon>Vitrella</taxon>
    </lineage>
</organism>
<feature type="transmembrane region" description="Helical" evidence="4">
    <location>
        <begin position="809"/>
        <end position="832"/>
    </location>
</feature>
<feature type="domain" description="Apple" evidence="6">
    <location>
        <begin position="158"/>
        <end position="229"/>
    </location>
</feature>
<evidence type="ECO:0000256" key="5">
    <source>
        <dbReference type="SAM" id="SignalP"/>
    </source>
</evidence>
<name>A0A0G4GA99_VITBC</name>
<keyword evidence="1" id="KW-0677">Repeat</keyword>
<feature type="compositionally biased region" description="Basic and acidic residues" evidence="3">
    <location>
        <begin position="575"/>
        <end position="586"/>
    </location>
</feature>
<keyword evidence="4" id="KW-0812">Transmembrane</keyword>
<dbReference type="SMART" id="SM00223">
    <property type="entry name" value="APPLE"/>
    <property type="match status" value="2"/>
</dbReference>
<dbReference type="Proteomes" id="UP000041254">
    <property type="component" value="Unassembled WGS sequence"/>
</dbReference>
<feature type="transmembrane region" description="Helical" evidence="4">
    <location>
        <begin position="852"/>
        <end position="871"/>
    </location>
</feature>
<keyword evidence="4" id="KW-1133">Transmembrane helix</keyword>
<feature type="transmembrane region" description="Helical" evidence="4">
    <location>
        <begin position="439"/>
        <end position="458"/>
    </location>
</feature>
<feature type="compositionally biased region" description="Basic and acidic residues" evidence="3">
    <location>
        <begin position="603"/>
        <end position="633"/>
    </location>
</feature>
<evidence type="ECO:0000256" key="4">
    <source>
        <dbReference type="SAM" id="Phobius"/>
    </source>
</evidence>
<dbReference type="InterPro" id="IPR003609">
    <property type="entry name" value="Pan_app"/>
</dbReference>